<accession>A0A507ZSR6</accession>
<feature type="domain" description="HTH asnC-type" evidence="4">
    <location>
        <begin position="3"/>
        <end position="66"/>
    </location>
</feature>
<organism evidence="5 6">
    <name type="scientific">Haloflavibacter putidus</name>
    <dbReference type="NCBI Taxonomy" id="2576776"/>
    <lineage>
        <taxon>Bacteria</taxon>
        <taxon>Pseudomonadati</taxon>
        <taxon>Bacteroidota</taxon>
        <taxon>Flavobacteriia</taxon>
        <taxon>Flavobacteriales</taxon>
        <taxon>Flavobacteriaceae</taxon>
        <taxon>Haloflavibacter</taxon>
    </lineage>
</organism>
<dbReference type="EMBL" id="VIAR01000002">
    <property type="protein sequence ID" value="TQD40037.1"/>
    <property type="molecule type" value="Genomic_DNA"/>
</dbReference>
<dbReference type="Pfam" id="PF13404">
    <property type="entry name" value="HTH_AsnC-type"/>
    <property type="match status" value="1"/>
</dbReference>
<dbReference type="InterPro" id="IPR019888">
    <property type="entry name" value="Tscrpt_reg_AsnC-like"/>
</dbReference>
<dbReference type="Pfam" id="PF01037">
    <property type="entry name" value="AsnC_trans_reg"/>
    <property type="match status" value="1"/>
</dbReference>
<dbReference type="SUPFAM" id="SSF54909">
    <property type="entry name" value="Dimeric alpha+beta barrel"/>
    <property type="match status" value="1"/>
</dbReference>
<dbReference type="InterPro" id="IPR036388">
    <property type="entry name" value="WH-like_DNA-bd_sf"/>
</dbReference>
<dbReference type="InterPro" id="IPR036390">
    <property type="entry name" value="WH_DNA-bd_sf"/>
</dbReference>
<dbReference type="InterPro" id="IPR011008">
    <property type="entry name" value="Dimeric_a/b-barrel"/>
</dbReference>
<keyword evidence="3" id="KW-0804">Transcription</keyword>
<evidence type="ECO:0000313" key="5">
    <source>
        <dbReference type="EMBL" id="TQD40037.1"/>
    </source>
</evidence>
<evidence type="ECO:0000256" key="2">
    <source>
        <dbReference type="ARBA" id="ARBA00023125"/>
    </source>
</evidence>
<dbReference type="GO" id="GO:0005829">
    <property type="term" value="C:cytosol"/>
    <property type="evidence" value="ECO:0007669"/>
    <property type="project" value="TreeGrafter"/>
</dbReference>
<dbReference type="CDD" id="cd00090">
    <property type="entry name" value="HTH_ARSR"/>
    <property type="match status" value="1"/>
</dbReference>
<keyword evidence="1" id="KW-0805">Transcription regulation</keyword>
<evidence type="ECO:0000256" key="3">
    <source>
        <dbReference type="ARBA" id="ARBA00023163"/>
    </source>
</evidence>
<dbReference type="Gene3D" id="1.10.10.10">
    <property type="entry name" value="Winged helix-like DNA-binding domain superfamily/Winged helix DNA-binding domain"/>
    <property type="match status" value="1"/>
</dbReference>
<name>A0A507ZSR6_9FLAO</name>
<dbReference type="InterPro" id="IPR000485">
    <property type="entry name" value="AsnC-type_HTH_dom"/>
</dbReference>
<dbReference type="GO" id="GO:0043200">
    <property type="term" value="P:response to amino acid"/>
    <property type="evidence" value="ECO:0007669"/>
    <property type="project" value="TreeGrafter"/>
</dbReference>
<evidence type="ECO:0000256" key="1">
    <source>
        <dbReference type="ARBA" id="ARBA00023015"/>
    </source>
</evidence>
<protein>
    <submittedName>
        <fullName evidence="5">Lrp/AsnC family transcriptional regulator</fullName>
    </submittedName>
</protein>
<comment type="caution">
    <text evidence="5">The sequence shown here is derived from an EMBL/GenBank/DDBJ whole genome shotgun (WGS) entry which is preliminary data.</text>
</comment>
<keyword evidence="2" id="KW-0238">DNA-binding</keyword>
<dbReference type="OrthoDB" id="9800326at2"/>
<dbReference type="PROSITE" id="PS50956">
    <property type="entry name" value="HTH_ASNC_2"/>
    <property type="match status" value="1"/>
</dbReference>
<dbReference type="Gene3D" id="3.30.70.920">
    <property type="match status" value="1"/>
</dbReference>
<evidence type="ECO:0000313" key="6">
    <source>
        <dbReference type="Proteomes" id="UP000317169"/>
    </source>
</evidence>
<reference evidence="5 6" key="1">
    <citation type="submission" date="2019-06" db="EMBL/GenBank/DDBJ databases">
        <title>Flavibacter putida gen. nov., sp. nov., a novel marine bacterium of the family Flavobacteriaceae isolated from coastal seawater.</title>
        <authorList>
            <person name="Feng X."/>
        </authorList>
    </citation>
    <scope>NUCLEOTIDE SEQUENCE [LARGE SCALE GENOMIC DNA]</scope>
    <source>
        <strain evidence="5 6">PLHSN227</strain>
    </source>
</reference>
<dbReference type="Proteomes" id="UP000317169">
    <property type="component" value="Unassembled WGS sequence"/>
</dbReference>
<dbReference type="InterPro" id="IPR019887">
    <property type="entry name" value="Tscrpt_reg_AsnC/Lrp_C"/>
</dbReference>
<dbReference type="GO" id="GO:0006355">
    <property type="term" value="P:regulation of DNA-templated transcription"/>
    <property type="evidence" value="ECO:0007669"/>
    <property type="project" value="UniProtKB-ARBA"/>
</dbReference>
<dbReference type="GO" id="GO:0043565">
    <property type="term" value="F:sequence-specific DNA binding"/>
    <property type="evidence" value="ECO:0007669"/>
    <property type="project" value="InterPro"/>
</dbReference>
<keyword evidence="6" id="KW-1185">Reference proteome</keyword>
<dbReference type="SMART" id="SM00344">
    <property type="entry name" value="HTH_ASNC"/>
    <property type="match status" value="1"/>
</dbReference>
<dbReference type="AlphaFoldDB" id="A0A507ZSR6"/>
<dbReference type="PRINTS" id="PR00033">
    <property type="entry name" value="HTHASNC"/>
</dbReference>
<proteinExistence type="predicted"/>
<sequence>MRLDQTDKAILNLLQNDAKITTKEIAFRLQLSMTAIHERIKKLEREEIITKYVALINKKKVEKNLMVFCHVKLSKHNKETLSKFEREILQLPEILECAHVSGDYDYILKIYVKNMEAYRDFLVHKLTAIDGISNTHGMFTVNEVKSSTQIFL</sequence>
<dbReference type="SUPFAM" id="SSF46785">
    <property type="entry name" value="Winged helix' DNA-binding domain"/>
    <property type="match status" value="1"/>
</dbReference>
<gene>
    <name evidence="5" type="ORF">FKR84_02245</name>
</gene>
<dbReference type="PANTHER" id="PTHR30154">
    <property type="entry name" value="LEUCINE-RESPONSIVE REGULATORY PROTEIN"/>
    <property type="match status" value="1"/>
</dbReference>
<evidence type="ECO:0000259" key="4">
    <source>
        <dbReference type="PROSITE" id="PS50956"/>
    </source>
</evidence>
<dbReference type="InterPro" id="IPR011991">
    <property type="entry name" value="ArsR-like_HTH"/>
</dbReference>
<dbReference type="PANTHER" id="PTHR30154:SF34">
    <property type="entry name" value="TRANSCRIPTIONAL REGULATOR AZLB"/>
    <property type="match status" value="1"/>
</dbReference>
<dbReference type="RefSeq" id="WP_141420567.1">
    <property type="nucleotide sequence ID" value="NZ_VIAR01000002.1"/>
</dbReference>